<dbReference type="SUPFAM" id="SSF109854">
    <property type="entry name" value="DinB/YfiT-like putative metalloenzymes"/>
    <property type="match status" value="1"/>
</dbReference>
<evidence type="ECO:0000256" key="3">
    <source>
        <dbReference type="PIRSR" id="PIRSR607837-1"/>
    </source>
</evidence>
<protein>
    <submittedName>
        <fullName evidence="4">DinB family protein</fullName>
    </submittedName>
</protein>
<evidence type="ECO:0000256" key="1">
    <source>
        <dbReference type="ARBA" id="ARBA00008635"/>
    </source>
</evidence>
<dbReference type="PANTHER" id="PTHR37302:SF3">
    <property type="entry name" value="DAMAGE-INDUCIBLE PROTEIN DINB"/>
    <property type="match status" value="1"/>
</dbReference>
<reference evidence="4" key="1">
    <citation type="submission" date="2020-10" db="EMBL/GenBank/DDBJ databases">
        <title>Ca. Dormibacterota MAGs.</title>
        <authorList>
            <person name="Montgomery K."/>
        </authorList>
    </citation>
    <scope>NUCLEOTIDE SEQUENCE [LARGE SCALE GENOMIC DNA]</scope>
    <source>
        <strain evidence="4">SC8812_S17_10</strain>
    </source>
</reference>
<gene>
    <name evidence="4" type="ORF">JF922_06015</name>
</gene>
<keyword evidence="5" id="KW-1185">Reference proteome</keyword>
<dbReference type="Proteomes" id="UP000612893">
    <property type="component" value="Unassembled WGS sequence"/>
</dbReference>
<dbReference type="InterPro" id="IPR034660">
    <property type="entry name" value="DinB/YfiT-like"/>
</dbReference>
<comment type="similarity">
    <text evidence="1">Belongs to the DinB family.</text>
</comment>
<feature type="binding site" evidence="3">
    <location>
        <position position="119"/>
    </location>
    <ligand>
        <name>a divalent metal cation</name>
        <dbReference type="ChEBI" id="CHEBI:60240"/>
    </ligand>
</feature>
<dbReference type="EMBL" id="JAEKNR010000071">
    <property type="protein sequence ID" value="MBJ7597626.1"/>
    <property type="molecule type" value="Genomic_DNA"/>
</dbReference>
<dbReference type="Gene3D" id="1.20.120.450">
    <property type="entry name" value="dinb family like domain"/>
    <property type="match status" value="1"/>
</dbReference>
<keyword evidence="2 3" id="KW-0479">Metal-binding</keyword>
<organism evidence="4 5">
    <name type="scientific">Candidatus Nephthysia bennettiae</name>
    <dbReference type="NCBI Taxonomy" id="3127016"/>
    <lineage>
        <taxon>Bacteria</taxon>
        <taxon>Bacillati</taxon>
        <taxon>Candidatus Dormiibacterota</taxon>
        <taxon>Candidatus Dormibacteria</taxon>
        <taxon>Candidatus Dormibacterales</taxon>
        <taxon>Candidatus Dormibacteraceae</taxon>
        <taxon>Candidatus Nephthysia</taxon>
    </lineage>
</organism>
<proteinExistence type="inferred from homology"/>
<evidence type="ECO:0000313" key="5">
    <source>
        <dbReference type="Proteomes" id="UP000612893"/>
    </source>
</evidence>
<dbReference type="PANTHER" id="PTHR37302">
    <property type="entry name" value="SLR1116 PROTEIN"/>
    <property type="match status" value="1"/>
</dbReference>
<dbReference type="Pfam" id="PF05163">
    <property type="entry name" value="DinB"/>
    <property type="match status" value="1"/>
</dbReference>
<name>A0A934JXH0_9BACT</name>
<evidence type="ECO:0000256" key="2">
    <source>
        <dbReference type="ARBA" id="ARBA00022723"/>
    </source>
</evidence>
<accession>A0A934JXH0</accession>
<sequence>MQELAELHRFNLWANANLLAAVRKLPPEQLSERRDGMYDSVLNVLNHFAAVEAAYLSLMRSESFEPGDRSLDGVEQSLAASGRGLVELADAAPLDATFHIPWFGRDFTVATGLRQVLTHSANHRADVNQWLPRFGVESARVDYIELALAEG</sequence>
<comment type="caution">
    <text evidence="4">The sequence shown here is derived from an EMBL/GenBank/DDBJ whole genome shotgun (WGS) entry which is preliminary data.</text>
</comment>
<dbReference type="InterPro" id="IPR007837">
    <property type="entry name" value="DinB"/>
</dbReference>
<dbReference type="AlphaFoldDB" id="A0A934JXH0"/>
<dbReference type="GO" id="GO:0046872">
    <property type="term" value="F:metal ion binding"/>
    <property type="evidence" value="ECO:0007669"/>
    <property type="project" value="UniProtKB-KW"/>
</dbReference>
<feature type="binding site" evidence="3">
    <location>
        <position position="123"/>
    </location>
    <ligand>
        <name>a divalent metal cation</name>
        <dbReference type="ChEBI" id="CHEBI:60240"/>
    </ligand>
</feature>
<dbReference type="RefSeq" id="WP_338200007.1">
    <property type="nucleotide sequence ID" value="NZ_JAEKNR010000071.1"/>
</dbReference>
<feature type="binding site" evidence="3">
    <location>
        <position position="47"/>
    </location>
    <ligand>
        <name>a divalent metal cation</name>
        <dbReference type="ChEBI" id="CHEBI:60240"/>
    </ligand>
</feature>
<evidence type="ECO:0000313" key="4">
    <source>
        <dbReference type="EMBL" id="MBJ7597626.1"/>
    </source>
</evidence>